<evidence type="ECO:0000256" key="12">
    <source>
        <dbReference type="RuleBase" id="RU362091"/>
    </source>
</evidence>
<feature type="transmembrane region" description="Helical" evidence="13">
    <location>
        <begin position="46"/>
        <end position="64"/>
    </location>
</feature>
<feature type="transmembrane region" description="Helical" evidence="13">
    <location>
        <begin position="288"/>
        <end position="312"/>
    </location>
</feature>
<evidence type="ECO:0000256" key="7">
    <source>
        <dbReference type="ARBA" id="ARBA00022989"/>
    </source>
</evidence>
<evidence type="ECO:0000256" key="4">
    <source>
        <dbReference type="ARBA" id="ARBA00022475"/>
    </source>
</evidence>
<evidence type="ECO:0000256" key="9">
    <source>
        <dbReference type="ARBA" id="ARBA00023065"/>
    </source>
</evidence>
<evidence type="ECO:0000256" key="3">
    <source>
        <dbReference type="ARBA" id="ARBA00022448"/>
    </source>
</evidence>
<sequence>MIVVHILDQIIIGIFISITIVLGFAGYKHSKTLHGYIFANKSLGPWLLSFSIMATYYSAASFLGGGGSTYLYNLGFGAWLTAWHVIGVSLLWLFIANKLYEYMSLYNISTIPEFIEHRYGSKVAKYIAVVVMIILFMLYLVSVYKGGAIVLSTVYGLDYAIALLILLLPVAIYIVVGGLRSAAINNLYLGVMMLIAAATTFSYIMAYIGGPLEGLRKLANMTIAGKFSGSLWLRIDGAGPQPAIEKGMLVPLIMSITFSIGVAQIALPNILVQFYTARNEKAIEKGRIIGPILVALYAMLMFSLGAFCHLVIDSKVSNYQVIQLMKDTDWVIPTAVNMIVPEGIRGLILAGPIAASMSTIAITILSMVTTLIKDVIQPFVKLDDKNALKFSKTLAILLSLLPIPFAILRNKLIVDMVGAAFGTIFAVFIGPVTIGLFWGRGCREGAIASMISGAVTGIIWYIYIYGETLIYPTIPAIVVALTTYIVPCLLKKRK</sequence>
<evidence type="ECO:0000313" key="14">
    <source>
        <dbReference type="EMBL" id="HEM67364.1"/>
    </source>
</evidence>
<dbReference type="EMBL" id="DSEU01000047">
    <property type="protein sequence ID" value="HEM67364.1"/>
    <property type="molecule type" value="Genomic_DNA"/>
</dbReference>
<keyword evidence="8" id="KW-0915">Sodium</keyword>
<dbReference type="Gene3D" id="1.20.1730.10">
    <property type="entry name" value="Sodium/glucose cotransporter"/>
    <property type="match status" value="1"/>
</dbReference>
<protein>
    <recommendedName>
        <fullName evidence="15">Sodium/proline symporter</fullName>
    </recommendedName>
</protein>
<feature type="transmembrane region" description="Helical" evidence="13">
    <location>
        <begin position="393"/>
        <end position="410"/>
    </location>
</feature>
<evidence type="ECO:0000256" key="1">
    <source>
        <dbReference type="ARBA" id="ARBA00004651"/>
    </source>
</evidence>
<comment type="caution">
    <text evidence="14">The sequence shown here is derived from an EMBL/GenBank/DDBJ whole genome shotgun (WGS) entry which is preliminary data.</text>
</comment>
<evidence type="ECO:0000256" key="2">
    <source>
        <dbReference type="ARBA" id="ARBA00006434"/>
    </source>
</evidence>
<dbReference type="Pfam" id="PF00474">
    <property type="entry name" value="SSF"/>
    <property type="match status" value="1"/>
</dbReference>
<dbReference type="AlphaFoldDB" id="A0A7J2U3K9"/>
<dbReference type="PANTHER" id="PTHR48086:SF3">
    <property type="entry name" value="SODIUM_PROLINE SYMPORTER"/>
    <property type="match status" value="1"/>
</dbReference>
<dbReference type="PROSITE" id="PS50283">
    <property type="entry name" value="NA_SOLUT_SYMP_3"/>
    <property type="match status" value="1"/>
</dbReference>
<evidence type="ECO:0000256" key="11">
    <source>
        <dbReference type="ARBA" id="ARBA00023201"/>
    </source>
</evidence>
<dbReference type="PANTHER" id="PTHR48086">
    <property type="entry name" value="SODIUM/PROLINE SYMPORTER-RELATED"/>
    <property type="match status" value="1"/>
</dbReference>
<feature type="transmembrane region" description="Helical" evidence="13">
    <location>
        <begin position="187"/>
        <end position="208"/>
    </location>
</feature>
<feature type="transmembrane region" description="Helical" evidence="13">
    <location>
        <begin position="6"/>
        <end position="25"/>
    </location>
</feature>
<evidence type="ECO:0008006" key="15">
    <source>
        <dbReference type="Google" id="ProtNLM"/>
    </source>
</evidence>
<dbReference type="GO" id="GO:0006814">
    <property type="term" value="P:sodium ion transport"/>
    <property type="evidence" value="ECO:0007669"/>
    <property type="project" value="UniProtKB-KW"/>
</dbReference>
<evidence type="ECO:0000256" key="13">
    <source>
        <dbReference type="SAM" id="Phobius"/>
    </source>
</evidence>
<feature type="transmembrane region" description="Helical" evidence="13">
    <location>
        <begin position="70"/>
        <end position="95"/>
    </location>
</feature>
<dbReference type="GO" id="GO:0005886">
    <property type="term" value="C:plasma membrane"/>
    <property type="evidence" value="ECO:0007669"/>
    <property type="project" value="UniProtKB-SubCell"/>
</dbReference>
<dbReference type="GO" id="GO:0015293">
    <property type="term" value="F:symporter activity"/>
    <property type="evidence" value="ECO:0007669"/>
    <property type="project" value="UniProtKB-KW"/>
</dbReference>
<accession>A0A7J2U3K9</accession>
<evidence type="ECO:0000256" key="5">
    <source>
        <dbReference type="ARBA" id="ARBA00022692"/>
    </source>
</evidence>
<keyword evidence="3" id="KW-0813">Transport</keyword>
<gene>
    <name evidence="14" type="ORF">ENO26_07370</name>
</gene>
<keyword evidence="6" id="KW-0769">Symport</keyword>
<organism evidence="14">
    <name type="scientific">Ignisphaera aggregans</name>
    <dbReference type="NCBI Taxonomy" id="334771"/>
    <lineage>
        <taxon>Archaea</taxon>
        <taxon>Thermoproteota</taxon>
        <taxon>Thermoprotei</taxon>
        <taxon>Desulfurococcales</taxon>
        <taxon>Desulfurococcaceae</taxon>
        <taxon>Ignisphaera</taxon>
    </lineage>
</organism>
<proteinExistence type="inferred from homology"/>
<name>A0A7J2U3K9_9CREN</name>
<comment type="similarity">
    <text evidence="2 12">Belongs to the sodium:solute symporter (SSF) (TC 2.A.21) family.</text>
</comment>
<feature type="transmembrane region" description="Helical" evidence="13">
    <location>
        <begin position="123"/>
        <end position="144"/>
    </location>
</feature>
<comment type="subcellular location">
    <subcellularLocation>
        <location evidence="1">Cell membrane</location>
        <topology evidence="1">Multi-pass membrane protein</topology>
    </subcellularLocation>
</comment>
<keyword evidence="9" id="KW-0406">Ion transport</keyword>
<dbReference type="InterPro" id="IPR038377">
    <property type="entry name" value="Na/Glc_symporter_sf"/>
</dbReference>
<keyword evidence="7 13" id="KW-1133">Transmembrane helix</keyword>
<evidence type="ECO:0000256" key="10">
    <source>
        <dbReference type="ARBA" id="ARBA00023136"/>
    </source>
</evidence>
<evidence type="ECO:0000256" key="8">
    <source>
        <dbReference type="ARBA" id="ARBA00023053"/>
    </source>
</evidence>
<keyword evidence="10 13" id="KW-0472">Membrane</keyword>
<keyword evidence="11" id="KW-0739">Sodium transport</keyword>
<dbReference type="InterPro" id="IPR050277">
    <property type="entry name" value="Sodium:Solute_Symporter"/>
</dbReference>
<keyword evidence="5 13" id="KW-0812">Transmembrane</keyword>
<keyword evidence="4" id="KW-1003">Cell membrane</keyword>
<feature type="transmembrane region" description="Helical" evidence="13">
    <location>
        <begin position="445"/>
        <end position="463"/>
    </location>
</feature>
<dbReference type="InterPro" id="IPR001734">
    <property type="entry name" value="Na/solute_symporter"/>
</dbReference>
<feature type="transmembrane region" description="Helical" evidence="13">
    <location>
        <begin position="248"/>
        <end position="267"/>
    </location>
</feature>
<evidence type="ECO:0000256" key="6">
    <source>
        <dbReference type="ARBA" id="ARBA00022847"/>
    </source>
</evidence>
<reference evidence="14" key="1">
    <citation type="journal article" date="2020" name="mSystems">
        <title>Genome- and Community-Level Interaction Insights into Carbon Utilization and Element Cycling Functions of Hydrothermarchaeota in Hydrothermal Sediment.</title>
        <authorList>
            <person name="Zhou Z."/>
            <person name="Liu Y."/>
            <person name="Xu W."/>
            <person name="Pan J."/>
            <person name="Luo Z.H."/>
            <person name="Li M."/>
        </authorList>
    </citation>
    <scope>NUCLEOTIDE SEQUENCE [LARGE SCALE GENOMIC DNA]</scope>
    <source>
        <strain evidence="14">SpSt-125</strain>
    </source>
</reference>
<feature type="transmembrane region" description="Helical" evidence="13">
    <location>
        <begin position="156"/>
        <end position="175"/>
    </location>
</feature>
<feature type="transmembrane region" description="Helical" evidence="13">
    <location>
        <begin position="469"/>
        <end position="490"/>
    </location>
</feature>
<feature type="transmembrane region" description="Helical" evidence="13">
    <location>
        <begin position="416"/>
        <end position="438"/>
    </location>
</feature>
<feature type="transmembrane region" description="Helical" evidence="13">
    <location>
        <begin position="347"/>
        <end position="372"/>
    </location>
</feature>